<evidence type="ECO:0000313" key="2">
    <source>
        <dbReference type="Proteomes" id="UP001148629"/>
    </source>
</evidence>
<proteinExistence type="predicted"/>
<dbReference type="EMBL" id="JANRMS010001983">
    <property type="protein sequence ID" value="KAJ3524989.1"/>
    <property type="molecule type" value="Genomic_DNA"/>
</dbReference>
<evidence type="ECO:0000313" key="1">
    <source>
        <dbReference type="EMBL" id="KAJ3524989.1"/>
    </source>
</evidence>
<gene>
    <name evidence="1" type="ORF">NM208_g11834</name>
</gene>
<accession>A0ACC1RU61</accession>
<keyword evidence="2" id="KW-1185">Reference proteome</keyword>
<reference evidence="1" key="1">
    <citation type="submission" date="2022-08" db="EMBL/GenBank/DDBJ databases">
        <title>Genome Sequence of Fusarium decemcellulare.</title>
        <authorList>
            <person name="Buettner E."/>
        </authorList>
    </citation>
    <scope>NUCLEOTIDE SEQUENCE</scope>
    <source>
        <strain evidence="1">Babe19</strain>
    </source>
</reference>
<comment type="caution">
    <text evidence="1">The sequence shown here is derived from an EMBL/GenBank/DDBJ whole genome shotgun (WGS) entry which is preliminary data.</text>
</comment>
<name>A0ACC1RU61_9HYPO</name>
<protein>
    <submittedName>
        <fullName evidence="1">Uncharacterized protein</fullName>
    </submittedName>
</protein>
<dbReference type="Proteomes" id="UP001148629">
    <property type="component" value="Unassembled WGS sequence"/>
</dbReference>
<sequence length="1112" mass="123520">MAEFVEFYVSCNPPLLPNGVSLVVTDLKNALGSKVIEVLYEPEVPWFKIIANSDDQAEITQWMQSLLEELLEEETGALDDDFNQDDADIEPGAQPDVEILTDSPHVIPWPLLSRSKDVDLEAYNDFRFPHHINQFQHKTVWKGLETSDGTTIHHLLSKFSFFWTTPGSELTLEKFGELTNCQMSHNLKGTQIYLGSNSDIQSLEAVIQKLDTLLSLMDAPVTRGSHSFFSEGSTEEHLSYLWLNHTGLSKLTYVDPTTFDAEQEYERIAGAVSLRTDTAENRSRSGPDRTVYPLGNTTPEDPNTAFHPLSGYVYATKQNTVPVVYNCSMDESSVPQKQKKASKKATQPSRKPPTAPRKKQNVAKKLQNINLQVEKLQIPKDAKLSVDAGDQGQLPASEEKKPRREPKPENNMLFSGTGDVPWQGIRSPISTHVSVTNWIAGLVDGGADDAELIPQLTEEGPREGASDMTASAVTLRDDILVDFGVEDDLSQHARPQREFSSSADHPQLLDLDDFISMDRIPTPQTPTLGPKLEPGQCLLDTESPRKEFHGMFAALDPFAPNLEDHSNATEPRTMAPGENLMDYLDAPLHTPALMDQLFNMNKQSRGSKLGNTSGTRNHDADMFFGKQADKPKESFETMKQKAAPGPSWASVASKKQQTEKPEEKNPFGQNVQVTVVPDRLKTGGQDKKQTNHGNVDSKTATRESSPTKQASQDRKTAKKPQEDPVPAGIPSSGARVVPGMDPVPPSFSDCIEAIEPAEKAMHELTRILQVTPGKLSLEAKFGRLCIKNLVPSLVNMGNGPSWSMNLVLKSLNGDNFGEEHIGFYTILTTIGAEANLIPQLAGCKTAWMLSEKHVFYEFVCMPRKGTTPLLVKVNAETFSHECLPMAQEMTRHYIHCTKRAWDVKFVASRMSMDTIPEDFKQFAAALVGSLSIRIDDGTRPTSEGKGEIEIKTGPRGFSEWEVDSVNIRHVVMYRDGAKGKSRLTITMTRPVHRLETIRRMPAGAFFGGTKRPKLPGKGTPTQWFEASISSTRAEELMKENMSLKLGDSTNWTPEKLKEEGVMKALCEPALRMVRQMDRVGATNQNGQGPRTGQRIYDTIADSKDREKDYQFW</sequence>
<organism evidence="1 2">
    <name type="scientific">Fusarium decemcellulare</name>
    <dbReference type="NCBI Taxonomy" id="57161"/>
    <lineage>
        <taxon>Eukaryota</taxon>
        <taxon>Fungi</taxon>
        <taxon>Dikarya</taxon>
        <taxon>Ascomycota</taxon>
        <taxon>Pezizomycotina</taxon>
        <taxon>Sordariomycetes</taxon>
        <taxon>Hypocreomycetidae</taxon>
        <taxon>Hypocreales</taxon>
        <taxon>Nectriaceae</taxon>
        <taxon>Fusarium</taxon>
        <taxon>Fusarium decemcellulare species complex</taxon>
    </lineage>
</organism>